<evidence type="ECO:0000256" key="7">
    <source>
        <dbReference type="ARBA" id="ARBA00045437"/>
    </source>
</evidence>
<evidence type="ECO:0000313" key="10">
    <source>
        <dbReference type="Proteomes" id="UP000046395"/>
    </source>
</evidence>
<keyword evidence="4 8" id="KW-0853">WD repeat</keyword>
<evidence type="ECO:0000256" key="6">
    <source>
        <dbReference type="ARBA" id="ARBA00023242"/>
    </source>
</evidence>
<comment type="subcellular location">
    <subcellularLocation>
        <location evidence="1">Nucleus</location>
        <location evidence="1">Nucleolus</location>
    </subcellularLocation>
</comment>
<reference evidence="11" key="3">
    <citation type="submission" date="2019-12" db="UniProtKB">
        <authorList>
            <consortium name="WormBaseParasite"/>
        </authorList>
    </citation>
    <scope>IDENTIFICATION</scope>
</reference>
<evidence type="ECO:0000256" key="1">
    <source>
        <dbReference type="ARBA" id="ARBA00004604"/>
    </source>
</evidence>
<feature type="repeat" description="WD" evidence="8">
    <location>
        <begin position="118"/>
        <end position="159"/>
    </location>
</feature>
<dbReference type="PANTHER" id="PTHR19924:SF26">
    <property type="entry name" value="U3 SMALL NUCLEOLAR RNA-ASSOCIATED PROTEIN 15 HOMOLOG"/>
    <property type="match status" value="1"/>
</dbReference>
<evidence type="ECO:0000259" key="9">
    <source>
        <dbReference type="Pfam" id="PF09384"/>
    </source>
</evidence>
<dbReference type="WBParaSite" id="TMUE_3000012583.2">
    <property type="protein sequence ID" value="TMUE_3000012583.2"/>
    <property type="gene ID" value="WBGene00290530"/>
</dbReference>
<keyword evidence="3" id="KW-0698">rRNA processing</keyword>
<evidence type="ECO:0000256" key="2">
    <source>
        <dbReference type="ARBA" id="ARBA00018260"/>
    </source>
</evidence>
<dbReference type="InterPro" id="IPR020472">
    <property type="entry name" value="WD40_PAC1"/>
</dbReference>
<keyword evidence="6" id="KW-0539">Nucleus</keyword>
<dbReference type="SMART" id="SM00320">
    <property type="entry name" value="WD40"/>
    <property type="match status" value="5"/>
</dbReference>
<dbReference type="Pfam" id="PF00400">
    <property type="entry name" value="WD40"/>
    <property type="match status" value="3"/>
</dbReference>
<proteinExistence type="predicted"/>
<dbReference type="InterPro" id="IPR018983">
    <property type="entry name" value="U3_snoRNA-assocProt_15_C"/>
</dbReference>
<keyword evidence="10" id="KW-1185">Reference proteome</keyword>
<sequence>MGEFKSTEIIQYAKTGEELSEEEMYWQSWMPPVEFQESGSVTDVDLSSVDGIYCAAACSTKVPLFDLLSGSRLREVGKFNYNALCLSIRGDGKMIAIGDESSRFRVFSMSTMSEQRHFNGHQGSVRACKFTTQGYHLASFSDDFTVRYWDLATASELRSFQGHQDSVRCGLCISANMIVSGSYDHTVRIWDERQSTYAMLLEHGYPVESVAMNDAGKLLIVAGGTVVSVWDVEGGRKVAQLSRHHKTVTHVQFCSANSRFMSASLDHHIKVYDLQSMDAAADMKFSGPILSFSILMDDSFLAVGMASGLLSVRQRKPAREDSMQPTDTGLQDDFGRTVVEKVEDTYVVKSARRAFLPKHDKLLKAFKYRKLVGVVTMPPAGRTHPEIAVSIFRELIRRDVLEKAVTDLEERSLVGLLTFLTKNIREPRFINTLLDVASVLIDIYCPKALCMPKRAKEKFEKLCTVLATEVDDLTEAAGVCGFLHSVLATSDDSFVCDSGNNLSAPYRILSLDN</sequence>
<feature type="repeat" description="WD" evidence="8">
    <location>
        <begin position="160"/>
        <end position="200"/>
    </location>
</feature>
<dbReference type="SUPFAM" id="SSF50978">
    <property type="entry name" value="WD40 repeat-like"/>
    <property type="match status" value="1"/>
</dbReference>
<dbReference type="GO" id="GO:0045943">
    <property type="term" value="P:positive regulation of transcription by RNA polymerase I"/>
    <property type="evidence" value="ECO:0007669"/>
    <property type="project" value="TreeGrafter"/>
</dbReference>
<evidence type="ECO:0000256" key="8">
    <source>
        <dbReference type="PROSITE-ProRule" id="PRU00221"/>
    </source>
</evidence>
<dbReference type="PRINTS" id="PR00320">
    <property type="entry name" value="GPROTEINBRPT"/>
</dbReference>
<evidence type="ECO:0000256" key="3">
    <source>
        <dbReference type="ARBA" id="ARBA00022552"/>
    </source>
</evidence>
<name>A0A5S6QZK8_TRIMR</name>
<evidence type="ECO:0000313" key="11">
    <source>
        <dbReference type="WBParaSite" id="TMUE_3000012583.1"/>
    </source>
</evidence>
<dbReference type="Pfam" id="PF09384">
    <property type="entry name" value="UTP15_C"/>
    <property type="match status" value="1"/>
</dbReference>
<dbReference type="PROSITE" id="PS50294">
    <property type="entry name" value="WD_REPEATS_REGION"/>
    <property type="match status" value="1"/>
</dbReference>
<dbReference type="InterPro" id="IPR015943">
    <property type="entry name" value="WD40/YVTN_repeat-like_dom_sf"/>
</dbReference>
<accession>A0A5S6QZK8</accession>
<dbReference type="AlphaFoldDB" id="A0A5S6QZK8"/>
<dbReference type="GO" id="GO:0006364">
    <property type="term" value="P:rRNA processing"/>
    <property type="evidence" value="ECO:0007669"/>
    <property type="project" value="UniProtKB-KW"/>
</dbReference>
<dbReference type="PANTHER" id="PTHR19924">
    <property type="entry name" value="UTP15 U3 SMALL NUCLEOLAR RNA-ASSOCIATED PROTEIN 15 FAMILY MEMBER"/>
    <property type="match status" value="1"/>
</dbReference>
<evidence type="ECO:0000256" key="4">
    <source>
        <dbReference type="ARBA" id="ARBA00022574"/>
    </source>
</evidence>
<dbReference type="WBParaSite" id="TMUE_3000012583.1">
    <property type="protein sequence ID" value="TMUE_3000012583.1"/>
    <property type="gene ID" value="WBGene00290530"/>
</dbReference>
<protein>
    <recommendedName>
        <fullName evidence="2">U3 small nucleolar RNA-associated protein 15 homolog</fullName>
    </recommendedName>
</protein>
<comment type="function">
    <text evidence="7">Ribosome biogenesis factor. Involved in nucleolar processing of pre-18S ribosomal RNA. Required for optimal pre-ribosomal RNA transcription by RNA polymerase I. Part of the small subunit (SSU) processome, first precursor of the small eukaryotic ribosomal subunit. During the assembly of the SSU processome in the nucleolus, many ribosome biogenesis factors, an RNA chaperone and ribosomal proteins associate with the nascent pre-rRNA and work in concert to generate RNA folding, modifications, rearrangements and cleavage as well as targeted degradation of pre-ribosomal RNA by the RNA exosome.</text>
</comment>
<dbReference type="InterPro" id="IPR036322">
    <property type="entry name" value="WD40_repeat_dom_sf"/>
</dbReference>
<dbReference type="STRING" id="70415.A0A5S6QZK8"/>
<feature type="repeat" description="WD" evidence="8">
    <location>
        <begin position="241"/>
        <end position="282"/>
    </location>
</feature>
<evidence type="ECO:0000256" key="5">
    <source>
        <dbReference type="ARBA" id="ARBA00022737"/>
    </source>
</evidence>
<dbReference type="InterPro" id="IPR001680">
    <property type="entry name" value="WD40_rpt"/>
</dbReference>
<dbReference type="GO" id="GO:0005730">
    <property type="term" value="C:nucleolus"/>
    <property type="evidence" value="ECO:0007669"/>
    <property type="project" value="UniProtKB-SubCell"/>
</dbReference>
<keyword evidence="5" id="KW-0677">Repeat</keyword>
<reference evidence="10" key="1">
    <citation type="submission" date="2013-11" db="EMBL/GenBank/DDBJ databases">
        <authorList>
            <person name="Aslett M."/>
        </authorList>
    </citation>
    <scope>NUCLEOTIDE SEQUENCE [LARGE SCALE GENOMIC DNA]</scope>
    <source>
        <strain evidence="10">Edinburgh</strain>
    </source>
</reference>
<dbReference type="Proteomes" id="UP000046395">
    <property type="component" value="Unassembled WGS sequence"/>
</dbReference>
<reference evidence="10" key="2">
    <citation type="submission" date="2014-03" db="EMBL/GenBank/DDBJ databases">
        <title>The whipworm genome and dual-species transcriptomics of an intimate host-pathogen interaction.</title>
        <authorList>
            <person name="Foth B.J."/>
            <person name="Tsai I.J."/>
            <person name="Reid A.J."/>
            <person name="Bancroft A.J."/>
            <person name="Nichol S."/>
            <person name="Tracey A."/>
            <person name="Holroyd N."/>
            <person name="Cotton J.A."/>
            <person name="Stanley E.J."/>
            <person name="Zarowiecki M."/>
            <person name="Liu J.Z."/>
            <person name="Huckvale T."/>
            <person name="Cooper P.J."/>
            <person name="Grencis R.K."/>
            <person name="Berriman M."/>
        </authorList>
    </citation>
    <scope>NUCLEOTIDE SEQUENCE [LARGE SCALE GENOMIC DNA]</scope>
    <source>
        <strain evidence="10">Edinburgh</strain>
    </source>
</reference>
<organism evidence="10 11">
    <name type="scientific">Trichuris muris</name>
    <name type="common">Mouse whipworm</name>
    <dbReference type="NCBI Taxonomy" id="70415"/>
    <lineage>
        <taxon>Eukaryota</taxon>
        <taxon>Metazoa</taxon>
        <taxon>Ecdysozoa</taxon>
        <taxon>Nematoda</taxon>
        <taxon>Enoplea</taxon>
        <taxon>Dorylaimia</taxon>
        <taxon>Trichinellida</taxon>
        <taxon>Trichuridae</taxon>
        <taxon>Trichuris</taxon>
    </lineage>
</organism>
<feature type="domain" description="U3 small nucleolar RNA-associated protein 15 C-terminal" evidence="9">
    <location>
        <begin position="343"/>
        <end position="484"/>
    </location>
</feature>
<dbReference type="Gene3D" id="2.130.10.10">
    <property type="entry name" value="YVTN repeat-like/Quinoprotein amine dehydrogenase"/>
    <property type="match status" value="2"/>
</dbReference>
<dbReference type="PROSITE" id="PS50082">
    <property type="entry name" value="WD_REPEATS_2"/>
    <property type="match status" value="3"/>
</dbReference>